<comment type="caution">
    <text evidence="2">The sequence shown here is derived from an EMBL/GenBank/DDBJ whole genome shotgun (WGS) entry which is preliminary data.</text>
</comment>
<keyword evidence="1" id="KW-0732">Signal</keyword>
<reference evidence="2 3" key="1">
    <citation type="submission" date="2023-07" db="EMBL/GenBank/DDBJ databases">
        <title>Sorghum-associated microbial communities from plants grown in Nebraska, USA.</title>
        <authorList>
            <person name="Schachtman D."/>
        </authorList>
    </citation>
    <scope>NUCLEOTIDE SEQUENCE [LARGE SCALE GENOMIC DNA]</scope>
    <source>
        <strain evidence="2 3">DS1314</strain>
    </source>
</reference>
<feature type="chain" id="PRO_5046116840" evidence="1">
    <location>
        <begin position="23"/>
        <end position="58"/>
    </location>
</feature>
<gene>
    <name evidence="2" type="ORF">J2T19_000848</name>
</gene>
<dbReference type="EMBL" id="JAUSTI010000002">
    <property type="protein sequence ID" value="MDQ0169408.1"/>
    <property type="molecule type" value="Genomic_DNA"/>
</dbReference>
<organism evidence="2 3">
    <name type="scientific">Paenibacillus tundrae</name>
    <dbReference type="NCBI Taxonomy" id="528187"/>
    <lineage>
        <taxon>Bacteria</taxon>
        <taxon>Bacillati</taxon>
        <taxon>Bacillota</taxon>
        <taxon>Bacilli</taxon>
        <taxon>Bacillales</taxon>
        <taxon>Paenibacillaceae</taxon>
        <taxon>Paenibacillus</taxon>
    </lineage>
</organism>
<sequence length="58" mass="6525">MKRVLRVMMYPFAMVLGALSWASFGGDSGNGVGFLSDVVRDRGYDGQELFNRIEHRNT</sequence>
<evidence type="ECO:0000313" key="3">
    <source>
        <dbReference type="Proteomes" id="UP001233836"/>
    </source>
</evidence>
<dbReference type="Proteomes" id="UP001233836">
    <property type="component" value="Unassembled WGS sequence"/>
</dbReference>
<dbReference type="RefSeq" id="WP_307213465.1">
    <property type="nucleotide sequence ID" value="NZ_JAUSTI010000002.1"/>
</dbReference>
<name>A0ABT9W835_9BACL</name>
<feature type="signal peptide" evidence="1">
    <location>
        <begin position="1"/>
        <end position="22"/>
    </location>
</feature>
<accession>A0ABT9W835</accession>
<keyword evidence="3" id="KW-1185">Reference proteome</keyword>
<evidence type="ECO:0000256" key="1">
    <source>
        <dbReference type="SAM" id="SignalP"/>
    </source>
</evidence>
<protein>
    <submittedName>
        <fullName evidence="2">Uncharacterized protein</fullName>
    </submittedName>
</protein>
<evidence type="ECO:0000313" key="2">
    <source>
        <dbReference type="EMBL" id="MDQ0169408.1"/>
    </source>
</evidence>
<proteinExistence type="predicted"/>